<name>A0A815YCT0_9BILA</name>
<dbReference type="Proteomes" id="UP000681722">
    <property type="component" value="Unassembled WGS sequence"/>
</dbReference>
<evidence type="ECO:0000313" key="1">
    <source>
        <dbReference type="EMBL" id="CAF1569054.1"/>
    </source>
</evidence>
<accession>A0A815YCT0</accession>
<evidence type="ECO:0000313" key="3">
    <source>
        <dbReference type="Proteomes" id="UP000663829"/>
    </source>
</evidence>
<keyword evidence="3" id="KW-1185">Reference proteome</keyword>
<comment type="caution">
    <text evidence="1">The sequence shown here is derived from an EMBL/GenBank/DDBJ whole genome shotgun (WGS) entry which is preliminary data.</text>
</comment>
<dbReference type="AlphaFoldDB" id="A0A815YCT0"/>
<dbReference type="Proteomes" id="UP000663829">
    <property type="component" value="Unassembled WGS sequence"/>
</dbReference>
<gene>
    <name evidence="1" type="ORF">GPM918_LOCUS40272</name>
    <name evidence="2" type="ORF">SRO942_LOCUS41201</name>
</gene>
<proteinExistence type="predicted"/>
<dbReference type="EMBL" id="CAJOBC010095298">
    <property type="protein sequence ID" value="CAF4431777.1"/>
    <property type="molecule type" value="Genomic_DNA"/>
</dbReference>
<evidence type="ECO:0000313" key="2">
    <source>
        <dbReference type="EMBL" id="CAF4431777.1"/>
    </source>
</evidence>
<protein>
    <submittedName>
        <fullName evidence="1">Uncharacterized protein</fullName>
    </submittedName>
</protein>
<dbReference type="OrthoDB" id="10000777at2759"/>
<sequence>MLIIIKEGCSLKCYQCSGLMDDTISINYTITAEHFPQLNNCSTVTTEHYCYAGIYWYKSETSYLQIIAEFEESFDPDSGINTYIVDPPSNFGSVFNATHYLIHSCNTDNCNDPMNLRLLLKSLKISADLIKIKPLLSSNQPVNKSSCLIFSNDTDSFEGSCTIDDQCNYCDMTMITKSLKSYVCCGCSYTDPSQSDDYQFQVQMSCNMKEKKCQHQIHLNCNVPQCNFLENVKRIQQMYENEFNFDTFVQSTANAINSTETCLFLIKLSIVYFIVYFWEKKAKN</sequence>
<organism evidence="1 3">
    <name type="scientific">Didymodactylos carnosus</name>
    <dbReference type="NCBI Taxonomy" id="1234261"/>
    <lineage>
        <taxon>Eukaryota</taxon>
        <taxon>Metazoa</taxon>
        <taxon>Spiralia</taxon>
        <taxon>Gnathifera</taxon>
        <taxon>Rotifera</taxon>
        <taxon>Eurotatoria</taxon>
        <taxon>Bdelloidea</taxon>
        <taxon>Philodinida</taxon>
        <taxon>Philodinidae</taxon>
        <taxon>Didymodactylos</taxon>
    </lineage>
</organism>
<dbReference type="EMBL" id="CAJNOQ010029486">
    <property type="protein sequence ID" value="CAF1569054.1"/>
    <property type="molecule type" value="Genomic_DNA"/>
</dbReference>
<reference evidence="1" key="1">
    <citation type="submission" date="2021-02" db="EMBL/GenBank/DDBJ databases">
        <authorList>
            <person name="Nowell W R."/>
        </authorList>
    </citation>
    <scope>NUCLEOTIDE SEQUENCE</scope>
</reference>